<keyword evidence="2" id="KW-1185">Reference proteome</keyword>
<evidence type="ECO:0000313" key="1">
    <source>
        <dbReference type="EMBL" id="SDB91477.1"/>
    </source>
</evidence>
<dbReference type="OrthoDB" id="6710339at2"/>
<organism evidence="1 2">
    <name type="scientific">Acinetobacter marinus</name>
    <dbReference type="NCBI Taxonomy" id="281375"/>
    <lineage>
        <taxon>Bacteria</taxon>
        <taxon>Pseudomonadati</taxon>
        <taxon>Pseudomonadota</taxon>
        <taxon>Gammaproteobacteria</taxon>
        <taxon>Moraxellales</taxon>
        <taxon>Moraxellaceae</taxon>
        <taxon>Acinetobacter</taxon>
    </lineage>
</organism>
<dbReference type="AlphaFoldDB" id="A0A1G6HAZ7"/>
<gene>
    <name evidence="1" type="ORF">SAMN05421749_10248</name>
</gene>
<dbReference type="RefSeq" id="WP_092616230.1">
    <property type="nucleotide sequence ID" value="NZ_FMYK01000002.1"/>
</dbReference>
<reference evidence="2" key="1">
    <citation type="submission" date="2016-09" db="EMBL/GenBank/DDBJ databases">
        <authorList>
            <person name="Varghese N."/>
            <person name="Submissions S."/>
        </authorList>
    </citation>
    <scope>NUCLEOTIDE SEQUENCE [LARGE SCALE GENOMIC DNA]</scope>
    <source>
        <strain evidence="2">ANC 3699</strain>
    </source>
</reference>
<protein>
    <submittedName>
        <fullName evidence="1">Uncharacterized protein</fullName>
    </submittedName>
</protein>
<accession>A0A1G6HAZ7</accession>
<dbReference type="EMBL" id="FMYK01000002">
    <property type="protein sequence ID" value="SDB91477.1"/>
    <property type="molecule type" value="Genomic_DNA"/>
</dbReference>
<name>A0A1G6HAZ7_9GAMM</name>
<sequence>MQFKTQLVILGARASKGEFQGNTYDYTEVFFQADTPEGANYWGQVGESMRWGLSSNIEKLNKHESPLLADVVMQQVSNGKAMTTIILDVVPVPKTSQQAKP</sequence>
<dbReference type="Proteomes" id="UP000242317">
    <property type="component" value="Unassembled WGS sequence"/>
</dbReference>
<proteinExistence type="predicted"/>
<evidence type="ECO:0000313" key="2">
    <source>
        <dbReference type="Proteomes" id="UP000242317"/>
    </source>
</evidence>